<evidence type="ECO:0000256" key="7">
    <source>
        <dbReference type="ARBA" id="ARBA00048062"/>
    </source>
</evidence>
<proteinExistence type="inferred from homology"/>
<gene>
    <name evidence="9" type="ORF">AVDCRST_MAG04-1920</name>
</gene>
<evidence type="ECO:0000256" key="1">
    <source>
        <dbReference type="ARBA" id="ARBA00022801"/>
    </source>
</evidence>
<dbReference type="SUPFAM" id="SSF54637">
    <property type="entry name" value="Thioesterase/thiol ester dehydrase-isomerase"/>
    <property type="match status" value="1"/>
</dbReference>
<evidence type="ECO:0000259" key="8">
    <source>
        <dbReference type="Pfam" id="PF03061"/>
    </source>
</evidence>
<dbReference type="InterPro" id="IPR003736">
    <property type="entry name" value="PAAI_dom"/>
</dbReference>
<dbReference type="NCBIfam" id="TIGR00369">
    <property type="entry name" value="unchar_dom_1"/>
    <property type="match status" value="1"/>
</dbReference>
<dbReference type="PANTHER" id="PTHR43240:SF20">
    <property type="entry name" value="MEDIUM_LONG-CHAIN ACYL-COA THIOESTERASE YIGI"/>
    <property type="match status" value="1"/>
</dbReference>
<accession>A0A6J4IDH9</accession>
<sequence length="152" mass="16155">MTTAALDPATERRCRESFARQSFVLHLGGAVESLAPGRVALRLPFRAELAQQHGFFHAGALTTLADTAAGYAAFTLMPEDAAVLTVEFKMNLLRPGRGAAAVARAEVLKPGRTLMAVRADVFCRAEGGAEELAATMLATMMCVRNRPDVPPG</sequence>
<dbReference type="CDD" id="cd03443">
    <property type="entry name" value="PaaI_thioesterase"/>
    <property type="match status" value="1"/>
</dbReference>
<evidence type="ECO:0000256" key="3">
    <source>
        <dbReference type="ARBA" id="ARBA00036002"/>
    </source>
</evidence>
<protein>
    <recommendedName>
        <fullName evidence="6">Medium/long-chain acyl-CoA thioesterase YigI</fullName>
        <ecNumber evidence="5">3.1.2.20</ecNumber>
    </recommendedName>
</protein>
<evidence type="ECO:0000256" key="6">
    <source>
        <dbReference type="ARBA" id="ARBA00040062"/>
    </source>
</evidence>
<keyword evidence="1" id="KW-0378">Hydrolase</keyword>
<dbReference type="Pfam" id="PF03061">
    <property type="entry name" value="4HBT"/>
    <property type="match status" value="1"/>
</dbReference>
<dbReference type="GO" id="GO:0047617">
    <property type="term" value="F:fatty acyl-CoA hydrolase activity"/>
    <property type="evidence" value="ECO:0007669"/>
    <property type="project" value="UniProtKB-EC"/>
</dbReference>
<comment type="catalytic activity">
    <reaction evidence="7">
        <text>a medium-chain fatty acyl-CoA + H2O = a medium-chain fatty acid + CoA + H(+)</text>
        <dbReference type="Rhea" id="RHEA:68184"/>
        <dbReference type="ChEBI" id="CHEBI:15377"/>
        <dbReference type="ChEBI" id="CHEBI:15378"/>
        <dbReference type="ChEBI" id="CHEBI:57287"/>
        <dbReference type="ChEBI" id="CHEBI:59558"/>
        <dbReference type="ChEBI" id="CHEBI:90546"/>
    </reaction>
</comment>
<dbReference type="InterPro" id="IPR006683">
    <property type="entry name" value="Thioestr_dom"/>
</dbReference>
<comment type="catalytic activity">
    <reaction evidence="3">
        <text>a long-chain fatty acyl-CoA + H2O = a long-chain fatty acid + CoA + H(+)</text>
        <dbReference type="Rhea" id="RHEA:67680"/>
        <dbReference type="ChEBI" id="CHEBI:15377"/>
        <dbReference type="ChEBI" id="CHEBI:15378"/>
        <dbReference type="ChEBI" id="CHEBI:57287"/>
        <dbReference type="ChEBI" id="CHEBI:57560"/>
        <dbReference type="ChEBI" id="CHEBI:83139"/>
    </reaction>
</comment>
<comment type="similarity">
    <text evidence="4">Belongs to the YigI thioesterase family.</text>
</comment>
<organism evidence="9">
    <name type="scientific">uncultured Acetobacteraceae bacterium</name>
    <dbReference type="NCBI Taxonomy" id="169975"/>
    <lineage>
        <taxon>Bacteria</taxon>
        <taxon>Pseudomonadati</taxon>
        <taxon>Pseudomonadota</taxon>
        <taxon>Alphaproteobacteria</taxon>
        <taxon>Acetobacterales</taxon>
        <taxon>Acetobacteraceae</taxon>
        <taxon>environmental samples</taxon>
    </lineage>
</organism>
<dbReference type="Gene3D" id="3.10.129.10">
    <property type="entry name" value="Hotdog Thioesterase"/>
    <property type="match status" value="1"/>
</dbReference>
<evidence type="ECO:0000313" key="9">
    <source>
        <dbReference type="EMBL" id="CAA9247114.1"/>
    </source>
</evidence>
<reference evidence="9" key="1">
    <citation type="submission" date="2020-02" db="EMBL/GenBank/DDBJ databases">
        <authorList>
            <person name="Meier V. D."/>
        </authorList>
    </citation>
    <scope>NUCLEOTIDE SEQUENCE</scope>
    <source>
        <strain evidence="9">AVDCRST_MAG04</strain>
    </source>
</reference>
<comment type="catalytic activity">
    <reaction evidence="2">
        <text>a fatty acyl-CoA + H2O = a fatty acid + CoA + H(+)</text>
        <dbReference type="Rhea" id="RHEA:16781"/>
        <dbReference type="ChEBI" id="CHEBI:15377"/>
        <dbReference type="ChEBI" id="CHEBI:15378"/>
        <dbReference type="ChEBI" id="CHEBI:28868"/>
        <dbReference type="ChEBI" id="CHEBI:57287"/>
        <dbReference type="ChEBI" id="CHEBI:77636"/>
        <dbReference type="EC" id="3.1.2.20"/>
    </reaction>
</comment>
<evidence type="ECO:0000256" key="5">
    <source>
        <dbReference type="ARBA" id="ARBA00038894"/>
    </source>
</evidence>
<dbReference type="AlphaFoldDB" id="A0A6J4IDH9"/>
<feature type="domain" description="Thioesterase" evidence="8">
    <location>
        <begin position="53"/>
        <end position="124"/>
    </location>
</feature>
<dbReference type="EMBL" id="CADCTL010000131">
    <property type="protein sequence ID" value="CAA9247114.1"/>
    <property type="molecule type" value="Genomic_DNA"/>
</dbReference>
<dbReference type="InterPro" id="IPR029069">
    <property type="entry name" value="HotDog_dom_sf"/>
</dbReference>
<name>A0A6J4IDH9_9PROT</name>
<dbReference type="EC" id="3.1.2.20" evidence="5"/>
<dbReference type="PANTHER" id="PTHR43240">
    <property type="entry name" value="1,4-DIHYDROXY-2-NAPHTHOYL-COA THIOESTERASE 1"/>
    <property type="match status" value="1"/>
</dbReference>
<evidence type="ECO:0000256" key="4">
    <source>
        <dbReference type="ARBA" id="ARBA00038381"/>
    </source>
</evidence>
<evidence type="ECO:0000256" key="2">
    <source>
        <dbReference type="ARBA" id="ARBA00035880"/>
    </source>
</evidence>